<protein>
    <recommendedName>
        <fullName evidence="4 8">UDP-glucose 6-dehydrogenase</fullName>
        <ecNumber evidence="3 8">1.1.1.22</ecNumber>
    </recommendedName>
</protein>
<evidence type="ECO:0000256" key="6">
    <source>
        <dbReference type="ARBA" id="ARBA00023027"/>
    </source>
</evidence>
<evidence type="ECO:0000256" key="7">
    <source>
        <dbReference type="ARBA" id="ARBA00047473"/>
    </source>
</evidence>
<dbReference type="Pfam" id="PF00984">
    <property type="entry name" value="UDPG_MGDP_dh"/>
    <property type="match status" value="1"/>
</dbReference>
<gene>
    <name evidence="13" type="ORF">E1956_07435</name>
</gene>
<feature type="binding site" evidence="11">
    <location>
        <position position="277"/>
    </location>
    <ligand>
        <name>NAD(+)</name>
        <dbReference type="ChEBI" id="CHEBI:57540"/>
    </ligand>
</feature>
<dbReference type="InterPro" id="IPR036220">
    <property type="entry name" value="UDP-Glc/GDP-Man_DH_C_sf"/>
</dbReference>
<comment type="catalytic activity">
    <reaction evidence="7 8">
        <text>UDP-alpha-D-glucose + 2 NAD(+) + H2O = UDP-alpha-D-glucuronate + 2 NADH + 3 H(+)</text>
        <dbReference type="Rhea" id="RHEA:23596"/>
        <dbReference type="ChEBI" id="CHEBI:15377"/>
        <dbReference type="ChEBI" id="CHEBI:15378"/>
        <dbReference type="ChEBI" id="CHEBI:57540"/>
        <dbReference type="ChEBI" id="CHEBI:57945"/>
        <dbReference type="ChEBI" id="CHEBI:58052"/>
        <dbReference type="ChEBI" id="CHEBI:58885"/>
        <dbReference type="EC" id="1.1.1.22"/>
    </reaction>
</comment>
<comment type="pathway">
    <text evidence="1">Nucleotide-sugar biosynthesis; UDP-alpha-D-glucuronate biosynthesis; UDP-alpha-D-glucuronate from UDP-alpha-D-glucose: step 1/1.</text>
</comment>
<dbReference type="InterPro" id="IPR014027">
    <property type="entry name" value="UDP-Glc/GDP-Man_DH_C"/>
</dbReference>
<dbReference type="PANTHER" id="PTHR43750">
    <property type="entry name" value="UDP-GLUCOSE 6-DEHYDROGENASE TUAD"/>
    <property type="match status" value="1"/>
</dbReference>
<feature type="binding site" evidence="10">
    <location>
        <position position="335"/>
    </location>
    <ligand>
        <name>substrate</name>
    </ligand>
</feature>
<dbReference type="Gene3D" id="3.40.50.720">
    <property type="entry name" value="NAD(P)-binding Rossmann-like Domain"/>
    <property type="match status" value="2"/>
</dbReference>
<dbReference type="SUPFAM" id="SSF51735">
    <property type="entry name" value="NAD(P)-binding Rossmann-fold domains"/>
    <property type="match status" value="1"/>
</dbReference>
<dbReference type="RefSeq" id="WP_134748033.1">
    <property type="nucleotide sequence ID" value="NZ_CP038148.1"/>
</dbReference>
<evidence type="ECO:0000256" key="8">
    <source>
        <dbReference type="PIRNR" id="PIRNR000124"/>
    </source>
</evidence>
<organism evidence="13 14">
    <name type="scientific">Paraburkholderia pallida</name>
    <dbReference type="NCBI Taxonomy" id="2547399"/>
    <lineage>
        <taxon>Bacteria</taxon>
        <taxon>Pseudomonadati</taxon>
        <taxon>Pseudomonadota</taxon>
        <taxon>Betaproteobacteria</taxon>
        <taxon>Burkholderiales</taxon>
        <taxon>Burkholderiaceae</taxon>
        <taxon>Paraburkholderia</taxon>
    </lineage>
</organism>
<proteinExistence type="inferred from homology"/>
<dbReference type="SMART" id="SM00984">
    <property type="entry name" value="UDPG_MGDP_dh_C"/>
    <property type="match status" value="1"/>
</dbReference>
<accession>A0A4P7CS41</accession>
<evidence type="ECO:0000256" key="1">
    <source>
        <dbReference type="ARBA" id="ARBA00004701"/>
    </source>
</evidence>
<dbReference type="GO" id="GO:0003979">
    <property type="term" value="F:UDP-glucose 6-dehydrogenase activity"/>
    <property type="evidence" value="ECO:0007669"/>
    <property type="project" value="UniProtKB-EC"/>
</dbReference>
<dbReference type="EC" id="1.1.1.22" evidence="3 8"/>
<evidence type="ECO:0000256" key="2">
    <source>
        <dbReference type="ARBA" id="ARBA00006601"/>
    </source>
</evidence>
<dbReference type="GO" id="GO:0006065">
    <property type="term" value="P:UDP-glucuronate biosynthetic process"/>
    <property type="evidence" value="ECO:0007669"/>
    <property type="project" value="UniProtKB-UniPathway"/>
</dbReference>
<dbReference type="KEGG" id="ppai:E1956_07435"/>
<dbReference type="UniPathway" id="UPA00038">
    <property type="reaction ID" value="UER00491"/>
</dbReference>
<feature type="binding site" evidence="10">
    <location>
        <position position="271"/>
    </location>
    <ligand>
        <name>substrate</name>
    </ligand>
</feature>
<dbReference type="EMBL" id="CP038148">
    <property type="protein sequence ID" value="QBQ97024.1"/>
    <property type="molecule type" value="Genomic_DNA"/>
</dbReference>
<dbReference type="PIRSF" id="PIRSF500134">
    <property type="entry name" value="UDPglc_DH_bac"/>
    <property type="match status" value="1"/>
</dbReference>
<evidence type="ECO:0000256" key="10">
    <source>
        <dbReference type="PIRSR" id="PIRSR500134-2"/>
    </source>
</evidence>
<dbReference type="Gene3D" id="1.20.5.100">
    <property type="entry name" value="Cytochrome c1, transmembrane anchor, C-terminal"/>
    <property type="match status" value="1"/>
</dbReference>
<feature type="binding site" evidence="11">
    <location>
        <position position="86"/>
    </location>
    <ligand>
        <name>NAD(+)</name>
        <dbReference type="ChEBI" id="CHEBI:57540"/>
    </ligand>
</feature>
<dbReference type="Pfam" id="PF03721">
    <property type="entry name" value="UDPG_MGDP_dh_N"/>
    <property type="match status" value="1"/>
</dbReference>
<dbReference type="InterPro" id="IPR028357">
    <property type="entry name" value="UDPglc_DH_bac"/>
</dbReference>
<feature type="binding site" evidence="10">
    <location>
        <begin position="159"/>
        <end position="162"/>
    </location>
    <ligand>
        <name>substrate</name>
    </ligand>
</feature>
<feature type="binding site" evidence="11">
    <location>
        <position position="342"/>
    </location>
    <ligand>
        <name>NAD(+)</name>
        <dbReference type="ChEBI" id="CHEBI:57540"/>
    </ligand>
</feature>
<dbReference type="PANTHER" id="PTHR43750:SF3">
    <property type="entry name" value="UDP-GLUCOSE 6-DEHYDROGENASE TUAD"/>
    <property type="match status" value="1"/>
</dbReference>
<evidence type="ECO:0000256" key="11">
    <source>
        <dbReference type="PIRSR" id="PIRSR500134-3"/>
    </source>
</evidence>
<dbReference type="PIRSF" id="PIRSF000124">
    <property type="entry name" value="UDPglc_GDPman_dh"/>
    <property type="match status" value="1"/>
</dbReference>
<feature type="binding site" evidence="11">
    <location>
        <position position="121"/>
    </location>
    <ligand>
        <name>NAD(+)</name>
        <dbReference type="ChEBI" id="CHEBI:57540"/>
    </ligand>
</feature>
<dbReference type="InterPro" id="IPR036291">
    <property type="entry name" value="NAD(P)-bd_dom_sf"/>
</dbReference>
<dbReference type="SUPFAM" id="SSF48179">
    <property type="entry name" value="6-phosphogluconate dehydrogenase C-terminal domain-like"/>
    <property type="match status" value="1"/>
</dbReference>
<feature type="active site" description="Nucleophile" evidence="9">
    <location>
        <position position="274"/>
    </location>
</feature>
<dbReference type="InterPro" id="IPR017476">
    <property type="entry name" value="UDP-Glc/GDP-Man"/>
</dbReference>
<dbReference type="NCBIfam" id="TIGR03026">
    <property type="entry name" value="NDP-sugDHase"/>
    <property type="match status" value="1"/>
</dbReference>
<reference evidence="13 14" key="1">
    <citation type="submission" date="2019-03" db="EMBL/GenBank/DDBJ databases">
        <title>Paraburkholderia sp. 7MH5, isolated from subtropical forest soil.</title>
        <authorList>
            <person name="Gao Z.-H."/>
            <person name="Qiu L.-H."/>
        </authorList>
    </citation>
    <scope>NUCLEOTIDE SEQUENCE [LARGE SCALE GENOMIC DNA]</scope>
    <source>
        <strain evidence="13 14">7MH5</strain>
    </source>
</reference>
<dbReference type="InterPro" id="IPR008927">
    <property type="entry name" value="6-PGluconate_DH-like_C_sf"/>
</dbReference>
<evidence type="ECO:0000256" key="5">
    <source>
        <dbReference type="ARBA" id="ARBA00023002"/>
    </source>
</evidence>
<keyword evidence="6 8" id="KW-0520">NAD</keyword>
<dbReference type="GO" id="GO:0000271">
    <property type="term" value="P:polysaccharide biosynthetic process"/>
    <property type="evidence" value="ECO:0007669"/>
    <property type="project" value="InterPro"/>
</dbReference>
<feature type="binding site" evidence="10">
    <location>
        <begin position="263"/>
        <end position="267"/>
    </location>
    <ligand>
        <name>substrate</name>
    </ligand>
</feature>
<evidence type="ECO:0000259" key="12">
    <source>
        <dbReference type="SMART" id="SM00984"/>
    </source>
</evidence>
<feature type="binding site" evidence="11">
    <location>
        <position position="30"/>
    </location>
    <ligand>
        <name>NAD(+)</name>
        <dbReference type="ChEBI" id="CHEBI:57540"/>
    </ligand>
</feature>
<dbReference type="PROSITE" id="PS51257">
    <property type="entry name" value="PROKAR_LIPOPROTEIN"/>
    <property type="match status" value="1"/>
</dbReference>
<dbReference type="GO" id="GO:0051287">
    <property type="term" value="F:NAD binding"/>
    <property type="evidence" value="ECO:0007669"/>
    <property type="project" value="InterPro"/>
</dbReference>
<dbReference type="Pfam" id="PF03720">
    <property type="entry name" value="UDPG_MGDP_dh_C"/>
    <property type="match status" value="1"/>
</dbReference>
<feature type="binding site" evidence="11">
    <location>
        <position position="35"/>
    </location>
    <ligand>
        <name>NAD(+)</name>
        <dbReference type="ChEBI" id="CHEBI:57540"/>
    </ligand>
</feature>
<dbReference type="InterPro" id="IPR001732">
    <property type="entry name" value="UDP-Glc/GDP-Man_DH_N"/>
</dbReference>
<dbReference type="AlphaFoldDB" id="A0A4P7CS41"/>
<dbReference type="OrthoDB" id="9803238at2"/>
<evidence type="ECO:0000313" key="13">
    <source>
        <dbReference type="EMBL" id="QBQ97024.1"/>
    </source>
</evidence>
<feature type="binding site" evidence="10">
    <location>
        <position position="218"/>
    </location>
    <ligand>
        <name>substrate</name>
    </ligand>
</feature>
<keyword evidence="5 8" id="KW-0560">Oxidoreductase</keyword>
<sequence>MKITIIGTGYVGLVTGACLAEIGHDVFCLDVDPRKIDILNGGGVPIHEPGLLELIQRNRKARRITFSTDVAASVEHGEVQFIAVGTPPDEDGSADLQYVLEAARSIGRYMNGFKVIVDKSTVPVGTAQRVQDVLAEELAKRGLGASNQHRFSVVSNPEFLKEGAAVDDFMRPDRIIIGIDEDANGELAREKMKRLYAPFNRNHERTIYMDVRSAEFTKYAANAMLATRISFMNEMANLADRVGADIESVRRGIGSDPRIGYHFLYAGCGYGGSCFPKDVQALIRTAAESGQHLRILEAVEDVNHGQKDVLVDKIVKSMGADLTGKHFAVWGLAFKPNTDDMREAPSRRLIAELLARGATVSAYDPVATDEARRVFALDLANAPDQHARLSFAASQDDTLAGADALVIVTEWTAFKAPDFEYLKEELKAPRIFDGRNLYEPDAMAELGFDYHSIGRPHVKLVKQASDATPAA</sequence>
<evidence type="ECO:0000256" key="3">
    <source>
        <dbReference type="ARBA" id="ARBA00012954"/>
    </source>
</evidence>
<keyword evidence="14" id="KW-1185">Reference proteome</keyword>
<evidence type="ECO:0000256" key="4">
    <source>
        <dbReference type="ARBA" id="ARBA00015132"/>
    </source>
</evidence>
<evidence type="ECO:0000313" key="14">
    <source>
        <dbReference type="Proteomes" id="UP000295727"/>
    </source>
</evidence>
<evidence type="ECO:0000256" key="9">
    <source>
        <dbReference type="PIRSR" id="PIRSR500134-1"/>
    </source>
</evidence>
<feature type="binding site" evidence="11">
    <location>
        <position position="162"/>
    </location>
    <ligand>
        <name>NAD(+)</name>
        <dbReference type="ChEBI" id="CHEBI:57540"/>
    </ligand>
</feature>
<name>A0A4P7CS41_9BURK</name>
<comment type="similarity">
    <text evidence="2 8">Belongs to the UDP-glucose/GDP-mannose dehydrogenase family.</text>
</comment>
<dbReference type="InterPro" id="IPR014026">
    <property type="entry name" value="UDP-Glc/GDP-Man_DH_dimer"/>
</dbReference>
<dbReference type="Proteomes" id="UP000295727">
    <property type="component" value="Chromosome 1"/>
</dbReference>
<feature type="domain" description="UDP-glucose/GDP-mannose dehydrogenase C-terminal" evidence="12">
    <location>
        <begin position="328"/>
        <end position="440"/>
    </location>
</feature>
<dbReference type="SUPFAM" id="SSF52413">
    <property type="entry name" value="UDP-glucose/GDP-mannose dehydrogenase C-terminal domain"/>
    <property type="match status" value="1"/>
</dbReference>